<dbReference type="OMA" id="PEAYHYS"/>
<dbReference type="PANTHER" id="PTHR31014">
    <property type="entry name" value="MITOCHONDRIAL TRANSLATION SYSTEM COMPONENT PET127-RELATED"/>
    <property type="match status" value="1"/>
</dbReference>
<evidence type="ECO:0008006" key="4">
    <source>
        <dbReference type="Google" id="ProtNLM"/>
    </source>
</evidence>
<dbReference type="HOGENOM" id="CLU_003477_0_2_1"/>
<feature type="compositionally biased region" description="Low complexity" evidence="1">
    <location>
        <begin position="630"/>
        <end position="647"/>
    </location>
</feature>
<dbReference type="STRING" id="341663.Q0CH67"/>
<dbReference type="VEuPathDB" id="FungiDB:ATEG_06975"/>
<feature type="compositionally biased region" description="Basic and acidic residues" evidence="1">
    <location>
        <begin position="74"/>
        <end position="115"/>
    </location>
</feature>
<dbReference type="Pfam" id="PF08634">
    <property type="entry name" value="Pet127"/>
    <property type="match status" value="1"/>
</dbReference>
<sequence length="784" mass="88748">MFRTSLRSVSDPLREHVCLFCLAQRFGAPNGLRNFTTSSAARSQAHPKKAEDAASRAIAEGFKSLGKTPPGPPNREKRGRSPDARSKSHDKDGEKQNSKSSTADHDATADQESKGKPRKATQKARKVAVKRVRRALSKERKSKRPSKPVPHEVTESQESSARIQSSLQNIVSQLPGEKHSTKSDRENPKNLPFVMGSVHAKDSGSLGIQGLHLKPLDIERPPVPQLSFGLERVLFNPGVYHLRDPRSRVFNFDPYLGSIMPVTEFDFAALKEYITSSKDDTLRDIARKEKKKYMGSSSSMTSVLSHFHYLLSSWRGIDIRTMSQGFPDKLRTFTRLLRSPSAMFLRYQDGVYAIDADKEFDTANILMNLGKSMEKLLTLPKEDFERYRRSSTNKISPEEEQAVPEAYHYSTLGDFIMRSQLDAYDPRLPGTGMFDLKTRAVVSIRMDARNFEQGLGYEIRDRFGAYESYEREFYDMIRAAFLKYSLQVRIGRMDGIFVAFHNIERIFGFQYVSLPEMDLALHGQSDTSLGDAEFRLSLALWNKILDKATEKFPKRSLRLHFETRDAQTPFMYIFAEPVTDDEIQAIQTKNQAEIDAYQRRILNLSHEDQSTPSDTTPGSTIRSHIPENPSTAAAKSSSATETPQPAETTDETDTAEDSALSSSEPDSTGRQEPDYSKELLAMTLVVKNKVNGRYVERPADFSATDQWQIEYEVNELQGKQAYSLYTACQKRREKALAGRGEDETEVANNVYIRRLRDISKQGRKFRQNEEKLDKEKGVVVLGDS</sequence>
<dbReference type="GeneID" id="4318898"/>
<dbReference type="Proteomes" id="UP000007963">
    <property type="component" value="Unassembled WGS sequence"/>
</dbReference>
<dbReference type="EMBL" id="CH476603">
    <property type="protein sequence ID" value="EAU32359.1"/>
    <property type="molecule type" value="Genomic_DNA"/>
</dbReference>
<feature type="region of interest" description="Disordered" evidence="1">
    <location>
        <begin position="604"/>
        <end position="674"/>
    </location>
</feature>
<dbReference type="eggNOG" id="ENOG502QPU6">
    <property type="taxonomic scope" value="Eukaryota"/>
</dbReference>
<feature type="compositionally biased region" description="Basic residues" evidence="1">
    <location>
        <begin position="116"/>
        <end position="146"/>
    </location>
</feature>
<name>Q0CH67_ASPTN</name>
<protein>
    <recommendedName>
        <fullName evidence="4">Mitochondrial mRNA processing protein PET127</fullName>
    </recommendedName>
</protein>
<evidence type="ECO:0000256" key="1">
    <source>
        <dbReference type="SAM" id="MobiDB-lite"/>
    </source>
</evidence>
<dbReference type="GO" id="GO:0005740">
    <property type="term" value="C:mitochondrial envelope"/>
    <property type="evidence" value="ECO:0007669"/>
    <property type="project" value="TreeGrafter"/>
</dbReference>
<evidence type="ECO:0000313" key="2">
    <source>
        <dbReference type="EMBL" id="EAU32359.1"/>
    </source>
</evidence>
<gene>
    <name evidence="2" type="ORF">ATEG_06975</name>
</gene>
<dbReference type="GO" id="GO:0000964">
    <property type="term" value="P:mitochondrial RNA 5'-end processing"/>
    <property type="evidence" value="ECO:0007669"/>
    <property type="project" value="TreeGrafter"/>
</dbReference>
<organism evidence="2 3">
    <name type="scientific">Aspergillus terreus (strain NIH 2624 / FGSC A1156)</name>
    <dbReference type="NCBI Taxonomy" id="341663"/>
    <lineage>
        <taxon>Eukaryota</taxon>
        <taxon>Fungi</taxon>
        <taxon>Dikarya</taxon>
        <taxon>Ascomycota</taxon>
        <taxon>Pezizomycotina</taxon>
        <taxon>Eurotiomycetes</taxon>
        <taxon>Eurotiomycetidae</taxon>
        <taxon>Eurotiales</taxon>
        <taxon>Aspergillaceae</taxon>
        <taxon>Aspergillus</taxon>
        <taxon>Aspergillus subgen. Circumdati</taxon>
    </lineage>
</organism>
<dbReference type="InterPro" id="IPR013943">
    <property type="entry name" value="Pet127"/>
</dbReference>
<reference evidence="3" key="1">
    <citation type="submission" date="2005-09" db="EMBL/GenBank/DDBJ databases">
        <title>Annotation of the Aspergillus terreus NIH2624 genome.</title>
        <authorList>
            <person name="Birren B.W."/>
            <person name="Lander E.S."/>
            <person name="Galagan J.E."/>
            <person name="Nusbaum C."/>
            <person name="Devon K."/>
            <person name="Henn M."/>
            <person name="Ma L.-J."/>
            <person name="Jaffe D.B."/>
            <person name="Butler J."/>
            <person name="Alvarez P."/>
            <person name="Gnerre S."/>
            <person name="Grabherr M."/>
            <person name="Kleber M."/>
            <person name="Mauceli E.W."/>
            <person name="Brockman W."/>
            <person name="Rounsley S."/>
            <person name="Young S.K."/>
            <person name="LaButti K."/>
            <person name="Pushparaj V."/>
            <person name="DeCaprio D."/>
            <person name="Crawford M."/>
            <person name="Koehrsen M."/>
            <person name="Engels R."/>
            <person name="Montgomery P."/>
            <person name="Pearson M."/>
            <person name="Howarth C."/>
            <person name="Larson L."/>
            <person name="Luoma S."/>
            <person name="White J."/>
            <person name="Alvarado L."/>
            <person name="Kodira C.D."/>
            <person name="Zeng Q."/>
            <person name="Oleary S."/>
            <person name="Yandava C."/>
            <person name="Denning D.W."/>
            <person name="Nierman W.C."/>
            <person name="Milne T."/>
            <person name="Madden K."/>
        </authorList>
    </citation>
    <scope>NUCLEOTIDE SEQUENCE [LARGE SCALE GENOMIC DNA]</scope>
    <source>
        <strain evidence="3">NIH 2624 / FGSC A1156</strain>
    </source>
</reference>
<dbReference type="OrthoDB" id="10249045at2759"/>
<proteinExistence type="predicted"/>
<evidence type="ECO:0000313" key="3">
    <source>
        <dbReference type="Proteomes" id="UP000007963"/>
    </source>
</evidence>
<feature type="compositionally biased region" description="Polar residues" evidence="1">
    <location>
        <begin position="610"/>
        <end position="622"/>
    </location>
</feature>
<dbReference type="RefSeq" id="XP_001209661.1">
    <property type="nucleotide sequence ID" value="XM_001209661.1"/>
</dbReference>
<feature type="region of interest" description="Disordered" evidence="1">
    <location>
        <begin position="38"/>
        <end position="163"/>
    </location>
</feature>
<accession>Q0CH67</accession>
<dbReference type="PANTHER" id="PTHR31014:SF0">
    <property type="entry name" value="MITOCHONDRIAL TRANSLATION SYSTEM COMPONENT PET127-RELATED"/>
    <property type="match status" value="1"/>
</dbReference>
<dbReference type="AlphaFoldDB" id="Q0CH67"/>